<dbReference type="eggNOG" id="ENOG502QSTG">
    <property type="taxonomic scope" value="Eukaryota"/>
</dbReference>
<reference evidence="1 2" key="1">
    <citation type="submission" date="2012-04" db="EMBL/GenBank/DDBJ databases">
        <title>The Genome Sequence of Saprolegnia declina VS20.</title>
        <authorList>
            <consortium name="The Broad Institute Genome Sequencing Platform"/>
            <person name="Russ C."/>
            <person name="Nusbaum C."/>
            <person name="Tyler B."/>
            <person name="van West P."/>
            <person name="Dieguez-Uribeondo J."/>
            <person name="de Bruijn I."/>
            <person name="Tripathy S."/>
            <person name="Jiang R."/>
            <person name="Young S.K."/>
            <person name="Zeng Q."/>
            <person name="Gargeya S."/>
            <person name="Fitzgerald M."/>
            <person name="Haas B."/>
            <person name="Abouelleil A."/>
            <person name="Alvarado L."/>
            <person name="Arachchi H.M."/>
            <person name="Berlin A."/>
            <person name="Chapman S.B."/>
            <person name="Goldberg J."/>
            <person name="Griggs A."/>
            <person name="Gujja S."/>
            <person name="Hansen M."/>
            <person name="Howarth C."/>
            <person name="Imamovic A."/>
            <person name="Larimer J."/>
            <person name="McCowen C."/>
            <person name="Montmayeur A."/>
            <person name="Murphy C."/>
            <person name="Neiman D."/>
            <person name="Pearson M."/>
            <person name="Priest M."/>
            <person name="Roberts A."/>
            <person name="Saif S."/>
            <person name="Shea T."/>
            <person name="Sisk P."/>
            <person name="Sykes S."/>
            <person name="Wortman J."/>
            <person name="Nusbaum C."/>
            <person name="Birren B."/>
        </authorList>
    </citation>
    <scope>NUCLEOTIDE SEQUENCE [LARGE SCALE GENOMIC DNA]</scope>
    <source>
        <strain evidence="1 2">VS20</strain>
    </source>
</reference>
<dbReference type="OMA" id="MFQWASA"/>
<dbReference type="AlphaFoldDB" id="T0PWE1"/>
<sequence>MVSAKDRKRSIVERKLRDIGIHAGRYQSSFRTRPTKSRHPVRVRRQLVWESLFMRKSRCERRGIVQRPWEYPMAAQNLAAILIQRRVRGAIARTALQKGTKPVKRVLRMSLMHRFIAHHNGTFEDRDGFRRFCATRIQAWYRMRKLAWAYDLQRHPMYHIAAMQIQYKWRMYYQKALAVYEMTPRDRAAMRIQCLWRGYTNKRIYRYYRDLVNFRNTGDPMLMLKAINPAEAHLLDAATSAQVRFRLGGSAFPPTIYYKIFTRGAVCDMNAFSPKDYTTAHQVGPRNINVHSTAPGVGVTKIIRVGNAFYGANQCGSDTRGWYRRWDNNGWRPVTCKVLAPTSDVDPVTIVTASKRKAHHHLRVVRQQQLLQQRKEKKRQWMKQLYLQHVQPTTTEPGAAPEDDLDAYQNQVDFDADDWEAQANDMCDWASGLDFDHYLVNWTTLGTTSTAKDELLSL</sequence>
<dbReference type="EMBL" id="JH767283">
    <property type="protein sequence ID" value="EQC25360.1"/>
    <property type="molecule type" value="Genomic_DNA"/>
</dbReference>
<name>T0PWE1_SAPDV</name>
<organism evidence="1 2">
    <name type="scientific">Saprolegnia diclina (strain VS20)</name>
    <dbReference type="NCBI Taxonomy" id="1156394"/>
    <lineage>
        <taxon>Eukaryota</taxon>
        <taxon>Sar</taxon>
        <taxon>Stramenopiles</taxon>
        <taxon>Oomycota</taxon>
        <taxon>Saprolegniomycetes</taxon>
        <taxon>Saprolegniales</taxon>
        <taxon>Saprolegniaceae</taxon>
        <taxon>Saprolegnia</taxon>
    </lineage>
</organism>
<protein>
    <submittedName>
        <fullName evidence="1">Uncharacterized protein</fullName>
    </submittedName>
</protein>
<dbReference type="Proteomes" id="UP000030762">
    <property type="component" value="Unassembled WGS sequence"/>
</dbReference>
<dbReference type="PANTHER" id="PTHR33504:SF2">
    <property type="entry name" value="PROTEIN MFI"/>
    <property type="match status" value="1"/>
</dbReference>
<dbReference type="PANTHER" id="PTHR33504">
    <property type="entry name" value="NADH DEHYDROGENASE (UBIQUINONE) 1 BETA SUBCOMPLEX, 4"/>
    <property type="match status" value="1"/>
</dbReference>
<proteinExistence type="predicted"/>
<evidence type="ECO:0000313" key="2">
    <source>
        <dbReference type="Proteomes" id="UP000030762"/>
    </source>
</evidence>
<dbReference type="SMART" id="SM00015">
    <property type="entry name" value="IQ"/>
    <property type="match status" value="2"/>
</dbReference>
<dbReference type="Pfam" id="PF00612">
    <property type="entry name" value="IQ"/>
    <property type="match status" value="2"/>
</dbReference>
<dbReference type="InParanoid" id="T0PWE1"/>
<dbReference type="STRING" id="1156394.T0PWE1"/>
<dbReference type="InterPro" id="IPR000048">
    <property type="entry name" value="IQ_motif_EF-hand-BS"/>
</dbReference>
<gene>
    <name evidence="1" type="ORF">SDRG_16769</name>
</gene>
<dbReference type="OrthoDB" id="10253073at2759"/>
<dbReference type="RefSeq" id="XP_008621210.1">
    <property type="nucleotide sequence ID" value="XM_008622988.1"/>
</dbReference>
<keyword evidence="2" id="KW-1185">Reference proteome</keyword>
<dbReference type="GeneID" id="19957496"/>
<evidence type="ECO:0000313" key="1">
    <source>
        <dbReference type="EMBL" id="EQC25360.1"/>
    </source>
</evidence>
<accession>T0PWE1</accession>
<dbReference type="VEuPathDB" id="FungiDB:SDRG_16769"/>
<dbReference type="PROSITE" id="PS50096">
    <property type="entry name" value="IQ"/>
    <property type="match status" value="2"/>
</dbReference>